<dbReference type="Pfam" id="PF26607">
    <property type="entry name" value="DUF8189"/>
    <property type="match status" value="1"/>
</dbReference>
<dbReference type="InterPro" id="IPR023296">
    <property type="entry name" value="Glyco_hydro_beta-prop_sf"/>
</dbReference>
<feature type="chain" id="PRO_5035287073" description="Glycosyl hydrolases family 43" evidence="4">
    <location>
        <begin position="30"/>
        <end position="665"/>
    </location>
</feature>
<dbReference type="Proteomes" id="UP000612808">
    <property type="component" value="Unassembled WGS sequence"/>
</dbReference>
<proteinExistence type="inferred from homology"/>
<dbReference type="Gene3D" id="2.115.10.20">
    <property type="entry name" value="Glycosyl hydrolase domain, family 43"/>
    <property type="match status" value="1"/>
</dbReference>
<dbReference type="PANTHER" id="PTHR43301">
    <property type="entry name" value="ARABINAN ENDO-1,5-ALPHA-L-ARABINOSIDASE"/>
    <property type="match status" value="1"/>
</dbReference>
<dbReference type="Gene3D" id="2.120.10.70">
    <property type="entry name" value="Fucose-specific lectin"/>
    <property type="match status" value="2"/>
</dbReference>
<comment type="similarity">
    <text evidence="1">Belongs to the glycosyl hydrolase 32 family.</text>
</comment>
<evidence type="ECO:0000256" key="3">
    <source>
        <dbReference type="ARBA" id="ARBA00023295"/>
    </source>
</evidence>
<dbReference type="PANTHER" id="PTHR43301:SF3">
    <property type="entry name" value="ARABINAN ENDO-1,5-ALPHA-L-ARABINOSIDASE A-RELATED"/>
    <property type="match status" value="1"/>
</dbReference>
<dbReference type="InterPro" id="IPR006311">
    <property type="entry name" value="TAT_signal"/>
</dbReference>
<dbReference type="GO" id="GO:0016798">
    <property type="term" value="F:hydrolase activity, acting on glycosyl bonds"/>
    <property type="evidence" value="ECO:0007669"/>
    <property type="project" value="UniProtKB-KW"/>
</dbReference>
<feature type="domain" description="Glycosyl hydrolase family 32 N-terminal" evidence="5">
    <location>
        <begin position="54"/>
        <end position="222"/>
    </location>
</feature>
<dbReference type="InterPro" id="IPR013148">
    <property type="entry name" value="Glyco_hydro_32_N"/>
</dbReference>
<evidence type="ECO:0008006" key="9">
    <source>
        <dbReference type="Google" id="ProtNLM"/>
    </source>
</evidence>
<name>A0A8J3J480_9ACTN</name>
<keyword evidence="8" id="KW-1185">Reference proteome</keyword>
<reference evidence="7" key="1">
    <citation type="submission" date="2021-01" db="EMBL/GenBank/DDBJ databases">
        <title>Whole genome shotgun sequence of Actinocatenispora rupis NBRC 107355.</title>
        <authorList>
            <person name="Komaki H."/>
            <person name="Tamura T."/>
        </authorList>
    </citation>
    <scope>NUCLEOTIDE SEQUENCE</scope>
    <source>
        <strain evidence="7">NBRC 107355</strain>
    </source>
</reference>
<dbReference type="PROSITE" id="PS51318">
    <property type="entry name" value="TAT"/>
    <property type="match status" value="1"/>
</dbReference>
<keyword evidence="4" id="KW-0732">Signal</keyword>
<evidence type="ECO:0000256" key="2">
    <source>
        <dbReference type="ARBA" id="ARBA00022801"/>
    </source>
</evidence>
<evidence type="ECO:0000313" key="8">
    <source>
        <dbReference type="Proteomes" id="UP000612808"/>
    </source>
</evidence>
<dbReference type="AlphaFoldDB" id="A0A8J3J480"/>
<evidence type="ECO:0000259" key="5">
    <source>
        <dbReference type="Pfam" id="PF00251"/>
    </source>
</evidence>
<evidence type="ECO:0000256" key="1">
    <source>
        <dbReference type="ARBA" id="ARBA00009902"/>
    </source>
</evidence>
<accession>A0A8J3J480</accession>
<dbReference type="Pfam" id="PF00251">
    <property type="entry name" value="Glyco_hydro_32N"/>
    <property type="match status" value="1"/>
</dbReference>
<feature type="domain" description="PLL-like beta propeller" evidence="6">
    <location>
        <begin position="399"/>
        <end position="652"/>
    </location>
</feature>
<sequence length="665" mass="70296">MVRMTRRTVLAALGGTAVAPLLTGGPAAAQDTAWWVGAGPFRHVYDPTPAGGPARYINDHTVVRAADGSWHLFGIVGDAAPPGQFPDGAREISFAHASAPDLAGPWTTLPDALTVDPSYFGEVHLWAPHVVEHAGTYHMFYAAGGDGAAVNLATSTDLTTWTRLPSGPLFRGLVARDPYVVRVGDRWVMYYCELAAWHGNHIVAYRTSTDLVHWSEPGTAFTDPATDDDSASVTESPFVVYRDGFWYLFVGPRNGYVGTDVFRSRDPLHFTVSDWAGHVPAHAAEVVADGDDWWVTGAGSFERGVYLAPLRWRSSPPPWQSPANPAVALDGAGRLHLFALDRTDHTTLHCVLTASGSGTWQRFGPPSGAVPTVAREVDGRLAVFALGVDGRDLTTRVQRADGSWDDWLPFGGPAGAAPAVSRNADGRLEAFALGPAGAYLSHRWQLAPGGDWSDWATFGGPAGGPPVVGVNADGRLEVLALGPAAAYLAHRWQNAPNGNWSDWDTTLGPTPAGSAPTIERDLRGLLTVFAVAPVGTGVNLRPQAAPSGGWAPWQGFALWADASPTVAVNADGRLEAFLVPPGGAVLTHRWQDADGGWSAIEEFGTGPFAGTPSVGTDATGRIHVVALAPDGTLRERVQDVPAGGWRDWRSLDLAPVAVLPTGAPT</sequence>
<protein>
    <recommendedName>
        <fullName evidence="9">Glycosyl hydrolases family 43</fullName>
    </recommendedName>
</protein>
<keyword evidence="2" id="KW-0378">Hydrolase</keyword>
<organism evidence="7 8">
    <name type="scientific">Actinocatenispora rupis</name>
    <dbReference type="NCBI Taxonomy" id="519421"/>
    <lineage>
        <taxon>Bacteria</taxon>
        <taxon>Bacillati</taxon>
        <taxon>Actinomycetota</taxon>
        <taxon>Actinomycetes</taxon>
        <taxon>Micromonosporales</taxon>
        <taxon>Micromonosporaceae</taxon>
        <taxon>Actinocatenispora</taxon>
    </lineage>
</organism>
<keyword evidence="3" id="KW-0326">Glycosidase</keyword>
<evidence type="ECO:0000256" key="4">
    <source>
        <dbReference type="SAM" id="SignalP"/>
    </source>
</evidence>
<evidence type="ECO:0000259" key="6">
    <source>
        <dbReference type="Pfam" id="PF26607"/>
    </source>
</evidence>
<dbReference type="InterPro" id="IPR058502">
    <property type="entry name" value="PLL-like_beta-prop"/>
</dbReference>
<feature type="signal peptide" evidence="4">
    <location>
        <begin position="1"/>
        <end position="29"/>
    </location>
</feature>
<dbReference type="SUPFAM" id="SSF75005">
    <property type="entry name" value="Arabinanase/levansucrase/invertase"/>
    <property type="match status" value="1"/>
</dbReference>
<dbReference type="CDD" id="cd22954">
    <property type="entry name" value="PLL_lectin"/>
    <property type="match status" value="1"/>
</dbReference>
<gene>
    <name evidence="7" type="ORF">Aru02nite_07260</name>
</gene>
<evidence type="ECO:0000313" key="7">
    <source>
        <dbReference type="EMBL" id="GID09837.1"/>
    </source>
</evidence>
<dbReference type="SUPFAM" id="SSF89372">
    <property type="entry name" value="Fucose-specific lectin"/>
    <property type="match status" value="2"/>
</dbReference>
<dbReference type="EMBL" id="BOMB01000003">
    <property type="protein sequence ID" value="GID09837.1"/>
    <property type="molecule type" value="Genomic_DNA"/>
</dbReference>
<dbReference type="InterPro" id="IPR050727">
    <property type="entry name" value="GH43_arabinanases"/>
</dbReference>
<comment type="caution">
    <text evidence="7">The sequence shown here is derived from an EMBL/GenBank/DDBJ whole genome shotgun (WGS) entry which is preliminary data.</text>
</comment>